<dbReference type="PANTHER" id="PTHR12673">
    <property type="entry name" value="FACIOGENITAL DYSPLASIA PROTEIN"/>
    <property type="match status" value="1"/>
</dbReference>
<protein>
    <submittedName>
        <fullName evidence="3">Faciogenital dysplasia protein</fullName>
    </submittedName>
</protein>
<dbReference type="InterPro" id="IPR011993">
    <property type="entry name" value="PH-like_dom_sf"/>
</dbReference>
<sequence>MIQTKTKTETKIETETKTKTKTKTETEKKKKTKTKTKTNSQNIIKKQEKKNTILYCTIQSQLRRHLREQKYATTKKGDLQIQSEFQKQKLKRSYSNVYKKYKLFEELIETEFSYITSIQQMISISKSLKKEGILNKVQAKEIFGGLKAILQFNQIFYKELFVLFKSWNCNCVLYVKLSKLIPYMGVYVPYINNYEQKFELIQRHKSKCENFKKFLKQVPQQTNNLSLESLLIMPVQRLPRYVLLMKQIAQISSGNESAELFKIVKTIKSMTHKINDKKKEHSRIMNLIEIEQKITGKNKISLIKPCRYFIKQLKLNFFLSKIPTECVLLLFSDILVICSIEKSYMFHLHENYHLQLIVNLFKIQDVSDLHLINNNYEWYFKTDVAMFHFMITNSKECLNKTNTFITKLRNAIQETKKGTNSRIAFQNNHKKNKRTNIKYTYSTNNIDLKPRDKNLILKIKQAKSFSIRTENKLKPKLTLSYKKKHKQKQRKSPKIIQNTKKKQKTKKKKNTKENERIINHKVEKENNSDEFGDWEFC</sequence>
<reference evidence="3" key="1">
    <citation type="submission" date="2022-08" db="EMBL/GenBank/DDBJ databases">
        <title>Novel sulfate-reducing endosymbionts in the free-living metamonad Anaeramoeba.</title>
        <authorList>
            <person name="Jerlstrom-Hultqvist J."/>
            <person name="Cepicka I."/>
            <person name="Gallot-Lavallee L."/>
            <person name="Salas-Leiva D."/>
            <person name="Curtis B.A."/>
            <person name="Zahonova K."/>
            <person name="Pipaliya S."/>
            <person name="Dacks J."/>
            <person name="Roger A.J."/>
        </authorList>
    </citation>
    <scope>NUCLEOTIDE SEQUENCE</scope>
    <source>
        <strain evidence="3">Schooner1</strain>
    </source>
</reference>
<dbReference type="InterPro" id="IPR000219">
    <property type="entry name" value="DH_dom"/>
</dbReference>
<comment type="caution">
    <text evidence="3">The sequence shown here is derived from an EMBL/GenBank/DDBJ whole genome shotgun (WGS) entry which is preliminary data.</text>
</comment>
<dbReference type="Gene3D" id="2.30.29.30">
    <property type="entry name" value="Pleckstrin-homology domain (PH domain)/Phosphotyrosine-binding domain (PTB)"/>
    <property type="match status" value="1"/>
</dbReference>
<feature type="compositionally biased region" description="Basic and acidic residues" evidence="1">
    <location>
        <begin position="511"/>
        <end position="527"/>
    </location>
</feature>
<gene>
    <name evidence="3" type="ORF">M0813_09928</name>
</gene>
<dbReference type="SMART" id="SM00325">
    <property type="entry name" value="RhoGEF"/>
    <property type="match status" value="1"/>
</dbReference>
<accession>A0ABQ8X460</accession>
<feature type="region of interest" description="Disordered" evidence="1">
    <location>
        <begin position="1"/>
        <end position="41"/>
    </location>
</feature>
<proteinExistence type="predicted"/>
<dbReference type="InterPro" id="IPR051092">
    <property type="entry name" value="FYVE_RhoGEF_PH"/>
</dbReference>
<dbReference type="Gene3D" id="1.20.900.10">
    <property type="entry name" value="Dbl homology (DH) domain"/>
    <property type="match status" value="1"/>
</dbReference>
<feature type="domain" description="DH" evidence="2">
    <location>
        <begin position="99"/>
        <end position="277"/>
    </location>
</feature>
<feature type="compositionally biased region" description="Basic and acidic residues" evidence="1">
    <location>
        <begin position="1"/>
        <end position="28"/>
    </location>
</feature>
<evidence type="ECO:0000256" key="1">
    <source>
        <dbReference type="SAM" id="MobiDB-lite"/>
    </source>
</evidence>
<dbReference type="EMBL" id="JAOAOG010000336">
    <property type="protein sequence ID" value="KAJ6227347.1"/>
    <property type="molecule type" value="Genomic_DNA"/>
</dbReference>
<evidence type="ECO:0000259" key="2">
    <source>
        <dbReference type="PROSITE" id="PS50010"/>
    </source>
</evidence>
<dbReference type="Pfam" id="PF00621">
    <property type="entry name" value="RhoGEF"/>
    <property type="match status" value="1"/>
</dbReference>
<dbReference type="SUPFAM" id="SSF48065">
    <property type="entry name" value="DBL homology domain (DH-domain)"/>
    <property type="match status" value="1"/>
</dbReference>
<dbReference type="PROSITE" id="PS50010">
    <property type="entry name" value="DH_2"/>
    <property type="match status" value="1"/>
</dbReference>
<feature type="compositionally biased region" description="Acidic residues" evidence="1">
    <location>
        <begin position="528"/>
        <end position="537"/>
    </location>
</feature>
<name>A0ABQ8X460_9EUKA</name>
<dbReference type="Proteomes" id="UP001150062">
    <property type="component" value="Unassembled WGS sequence"/>
</dbReference>
<organism evidence="3 4">
    <name type="scientific">Anaeramoeba flamelloides</name>
    <dbReference type="NCBI Taxonomy" id="1746091"/>
    <lineage>
        <taxon>Eukaryota</taxon>
        <taxon>Metamonada</taxon>
        <taxon>Anaeramoebidae</taxon>
        <taxon>Anaeramoeba</taxon>
    </lineage>
</organism>
<keyword evidence="4" id="KW-1185">Reference proteome</keyword>
<feature type="compositionally biased region" description="Basic residues" evidence="1">
    <location>
        <begin position="481"/>
        <end position="510"/>
    </location>
</feature>
<dbReference type="InterPro" id="IPR035899">
    <property type="entry name" value="DBL_dom_sf"/>
</dbReference>
<feature type="region of interest" description="Disordered" evidence="1">
    <location>
        <begin position="481"/>
        <end position="537"/>
    </location>
</feature>
<evidence type="ECO:0000313" key="4">
    <source>
        <dbReference type="Proteomes" id="UP001150062"/>
    </source>
</evidence>
<dbReference type="PANTHER" id="PTHR12673:SF159">
    <property type="entry name" value="LD03170P"/>
    <property type="match status" value="1"/>
</dbReference>
<evidence type="ECO:0000313" key="3">
    <source>
        <dbReference type="EMBL" id="KAJ6227347.1"/>
    </source>
</evidence>